<accession>A0AAD7XCS8</accession>
<dbReference type="PANTHER" id="PTHR28013">
    <property type="entry name" value="PROTEIN DCV1-RELATED"/>
    <property type="match status" value="1"/>
</dbReference>
<proteinExistence type="predicted"/>
<sequence length="148" mass="15934">MATAAELALLIGYKHEPEMVDRLTTVLVLYPVAAGLTLLGLLTLIPLMCYRREGGFLFVMFALFSTLAFLASAGAFAVTMYLFTTVMHRFHVEGFSASYGPSIWIALAATALSLIIALNSGCGTCLGGRHQRPPRGGVSPMRDPHARD</sequence>
<name>A0AAD7XCS8_9APHY</name>
<feature type="transmembrane region" description="Helical" evidence="5">
    <location>
        <begin position="103"/>
        <end position="126"/>
    </location>
</feature>
<keyword evidence="2 5" id="KW-0812">Transmembrane</keyword>
<dbReference type="AlphaFoldDB" id="A0AAD7XCS8"/>
<reference evidence="6" key="1">
    <citation type="submission" date="2022-11" db="EMBL/GenBank/DDBJ databases">
        <title>Genome Sequence of Cubamyces cubensis.</title>
        <authorList>
            <person name="Buettner E."/>
        </authorList>
    </citation>
    <scope>NUCLEOTIDE SEQUENCE</scope>
    <source>
        <strain evidence="6">MPL-01</strain>
    </source>
</reference>
<dbReference type="GO" id="GO:0005886">
    <property type="term" value="C:plasma membrane"/>
    <property type="evidence" value="ECO:0007669"/>
    <property type="project" value="InterPro"/>
</dbReference>
<evidence type="ECO:0000256" key="5">
    <source>
        <dbReference type="SAM" id="Phobius"/>
    </source>
</evidence>
<dbReference type="EMBL" id="JAPEVG010000066">
    <property type="protein sequence ID" value="KAJ8488221.1"/>
    <property type="molecule type" value="Genomic_DNA"/>
</dbReference>
<dbReference type="GO" id="GO:0032153">
    <property type="term" value="C:cell division site"/>
    <property type="evidence" value="ECO:0007669"/>
    <property type="project" value="TreeGrafter"/>
</dbReference>
<evidence type="ECO:0000256" key="3">
    <source>
        <dbReference type="ARBA" id="ARBA00022989"/>
    </source>
</evidence>
<dbReference type="InterPro" id="IPR051380">
    <property type="entry name" value="pH-response_reg_palI/RIM9"/>
</dbReference>
<keyword evidence="3 5" id="KW-1133">Transmembrane helix</keyword>
<feature type="transmembrane region" description="Helical" evidence="5">
    <location>
        <begin position="27"/>
        <end position="49"/>
    </location>
</feature>
<feature type="transmembrane region" description="Helical" evidence="5">
    <location>
        <begin position="56"/>
        <end position="83"/>
    </location>
</feature>
<evidence type="ECO:0000256" key="2">
    <source>
        <dbReference type="ARBA" id="ARBA00022692"/>
    </source>
</evidence>
<dbReference type="PANTHER" id="PTHR28013:SF3">
    <property type="entry name" value="PROTEIN DCV1-RELATED"/>
    <property type="match status" value="1"/>
</dbReference>
<evidence type="ECO:0000256" key="1">
    <source>
        <dbReference type="ARBA" id="ARBA00004141"/>
    </source>
</evidence>
<dbReference type="Proteomes" id="UP001215151">
    <property type="component" value="Unassembled WGS sequence"/>
</dbReference>
<dbReference type="Pfam" id="PF06687">
    <property type="entry name" value="SUR7"/>
    <property type="match status" value="1"/>
</dbReference>
<keyword evidence="4 5" id="KW-0472">Membrane</keyword>
<organism evidence="6 7">
    <name type="scientific">Trametes cubensis</name>
    <dbReference type="NCBI Taxonomy" id="1111947"/>
    <lineage>
        <taxon>Eukaryota</taxon>
        <taxon>Fungi</taxon>
        <taxon>Dikarya</taxon>
        <taxon>Basidiomycota</taxon>
        <taxon>Agaricomycotina</taxon>
        <taxon>Agaricomycetes</taxon>
        <taxon>Polyporales</taxon>
        <taxon>Polyporaceae</taxon>
        <taxon>Trametes</taxon>
    </lineage>
</organism>
<comment type="subcellular location">
    <subcellularLocation>
        <location evidence="1">Membrane</location>
        <topology evidence="1">Multi-pass membrane protein</topology>
    </subcellularLocation>
</comment>
<dbReference type="Gene3D" id="1.20.140.150">
    <property type="match status" value="1"/>
</dbReference>
<keyword evidence="7" id="KW-1185">Reference proteome</keyword>
<comment type="caution">
    <text evidence="6">The sequence shown here is derived from an EMBL/GenBank/DDBJ whole genome shotgun (WGS) entry which is preliminary data.</text>
</comment>
<gene>
    <name evidence="6" type="ORF">ONZ51_g3703</name>
</gene>
<evidence type="ECO:0000313" key="7">
    <source>
        <dbReference type="Proteomes" id="UP001215151"/>
    </source>
</evidence>
<evidence type="ECO:0000256" key="4">
    <source>
        <dbReference type="ARBA" id="ARBA00023136"/>
    </source>
</evidence>
<protein>
    <submittedName>
        <fullName evidence="6">Uncharacterized protein</fullName>
    </submittedName>
</protein>
<dbReference type="InterPro" id="IPR009571">
    <property type="entry name" value="SUR7/Rim9-like_fungi"/>
</dbReference>
<evidence type="ECO:0000313" key="6">
    <source>
        <dbReference type="EMBL" id="KAJ8488221.1"/>
    </source>
</evidence>
<dbReference type="GO" id="GO:0035838">
    <property type="term" value="C:growing cell tip"/>
    <property type="evidence" value="ECO:0007669"/>
    <property type="project" value="TreeGrafter"/>
</dbReference>